<evidence type="ECO:0000313" key="2">
    <source>
        <dbReference type="Proteomes" id="UP000652761"/>
    </source>
</evidence>
<protein>
    <submittedName>
        <fullName evidence="1">Uncharacterized protein</fullName>
    </submittedName>
</protein>
<gene>
    <name evidence="1" type="ORF">Taro_027169</name>
</gene>
<organism evidence="1 2">
    <name type="scientific">Colocasia esculenta</name>
    <name type="common">Wild taro</name>
    <name type="synonym">Arum esculentum</name>
    <dbReference type="NCBI Taxonomy" id="4460"/>
    <lineage>
        <taxon>Eukaryota</taxon>
        <taxon>Viridiplantae</taxon>
        <taxon>Streptophyta</taxon>
        <taxon>Embryophyta</taxon>
        <taxon>Tracheophyta</taxon>
        <taxon>Spermatophyta</taxon>
        <taxon>Magnoliopsida</taxon>
        <taxon>Liliopsida</taxon>
        <taxon>Araceae</taxon>
        <taxon>Aroideae</taxon>
        <taxon>Colocasieae</taxon>
        <taxon>Colocasia</taxon>
    </lineage>
</organism>
<accession>A0A843VEY8</accession>
<evidence type="ECO:0000313" key="1">
    <source>
        <dbReference type="EMBL" id="MQL94505.1"/>
    </source>
</evidence>
<proteinExistence type="predicted"/>
<name>A0A843VEY8_COLES</name>
<sequence>MQSRAEKEEEKRRSLKADKVEATIRKNGNGSEIVKIRSRTEEKISSFFLFYISRTIQCQEATLLEKTSVRFY</sequence>
<comment type="caution">
    <text evidence="1">The sequence shown here is derived from an EMBL/GenBank/DDBJ whole genome shotgun (WGS) entry which is preliminary data.</text>
</comment>
<dbReference type="EMBL" id="NMUH01001684">
    <property type="protein sequence ID" value="MQL94505.1"/>
    <property type="molecule type" value="Genomic_DNA"/>
</dbReference>
<dbReference type="AlphaFoldDB" id="A0A843VEY8"/>
<keyword evidence="2" id="KW-1185">Reference proteome</keyword>
<dbReference type="Proteomes" id="UP000652761">
    <property type="component" value="Unassembled WGS sequence"/>
</dbReference>
<reference evidence="1" key="1">
    <citation type="submission" date="2017-07" db="EMBL/GenBank/DDBJ databases">
        <title>Taro Niue Genome Assembly and Annotation.</title>
        <authorList>
            <person name="Atibalentja N."/>
            <person name="Keating K."/>
            <person name="Fields C.J."/>
        </authorList>
    </citation>
    <scope>NUCLEOTIDE SEQUENCE</scope>
    <source>
        <strain evidence="1">Niue_2</strain>
        <tissue evidence="1">Leaf</tissue>
    </source>
</reference>